<evidence type="ECO:0000313" key="3">
    <source>
        <dbReference type="Proteomes" id="UP000604083"/>
    </source>
</evidence>
<comment type="caution">
    <text evidence="2">The sequence shown here is derived from an EMBL/GenBank/DDBJ whole genome shotgun (WGS) entry which is preliminary data.</text>
</comment>
<dbReference type="EMBL" id="JAENIO010000046">
    <property type="protein sequence ID" value="MBK1835274.1"/>
    <property type="molecule type" value="Genomic_DNA"/>
</dbReference>
<accession>A0A934RPT9</accession>
<gene>
    <name evidence="2" type="ORF">JIN78_14490</name>
</gene>
<dbReference type="PROSITE" id="PS51257">
    <property type="entry name" value="PROKAR_LIPOPROTEIN"/>
    <property type="match status" value="1"/>
</dbReference>
<organism evidence="2 3">
    <name type="scientific">Roseibacillus ishigakijimensis</name>
    <dbReference type="NCBI Taxonomy" id="454146"/>
    <lineage>
        <taxon>Bacteria</taxon>
        <taxon>Pseudomonadati</taxon>
        <taxon>Verrucomicrobiota</taxon>
        <taxon>Verrucomicrobiia</taxon>
        <taxon>Verrucomicrobiales</taxon>
        <taxon>Verrucomicrobiaceae</taxon>
        <taxon>Roseibacillus</taxon>
    </lineage>
</organism>
<proteinExistence type="predicted"/>
<keyword evidence="3" id="KW-1185">Reference proteome</keyword>
<evidence type="ECO:0000256" key="1">
    <source>
        <dbReference type="SAM" id="MobiDB-lite"/>
    </source>
</evidence>
<name>A0A934RPT9_9BACT</name>
<dbReference type="Proteomes" id="UP000604083">
    <property type="component" value="Unassembled WGS sequence"/>
</dbReference>
<dbReference type="AlphaFoldDB" id="A0A934RPT9"/>
<evidence type="ECO:0000313" key="2">
    <source>
        <dbReference type="EMBL" id="MBK1835274.1"/>
    </source>
</evidence>
<feature type="region of interest" description="Disordered" evidence="1">
    <location>
        <begin position="87"/>
        <end position="109"/>
    </location>
</feature>
<reference evidence="2" key="1">
    <citation type="submission" date="2021-01" db="EMBL/GenBank/DDBJ databases">
        <title>Modified the classification status of verrucomicrobia.</title>
        <authorList>
            <person name="Feng X."/>
        </authorList>
    </citation>
    <scope>NUCLEOTIDE SEQUENCE</scope>
    <source>
        <strain evidence="2">KCTC 12986</strain>
    </source>
</reference>
<sequence>MKLPPWSLLLALSSCWSLSSCQDEEMVALNREQQLRIDELRGELKIVKSRLDENWSRNLTSQLEQTQLLVKEAEGVVADLEQEKAQLEEERKAEEERYANYRRDYPVGQ</sequence>
<dbReference type="RefSeq" id="WP_200392710.1">
    <property type="nucleotide sequence ID" value="NZ_JAENIO010000046.1"/>
</dbReference>
<protein>
    <submittedName>
        <fullName evidence="2">Uncharacterized protein</fullName>
    </submittedName>
</protein>